<reference evidence="8" key="1">
    <citation type="submission" date="2020-08" db="EMBL/GenBank/DDBJ databases">
        <title>Taxonomic study for Lactobacillus species isolated from hardwood bark.</title>
        <authorList>
            <person name="Tohno M."/>
            <person name="Tanizawa Y."/>
        </authorList>
    </citation>
    <scope>NUCLEOTIDE SEQUENCE</scope>
    <source>
        <strain evidence="8">B40</strain>
    </source>
</reference>
<evidence type="ECO:0000256" key="3">
    <source>
        <dbReference type="ARBA" id="ARBA00011738"/>
    </source>
</evidence>
<dbReference type="EMBL" id="BMAY01000003">
    <property type="protein sequence ID" value="GFZ26687.1"/>
    <property type="molecule type" value="Genomic_DNA"/>
</dbReference>
<dbReference type="RefSeq" id="WP_212780381.1">
    <property type="nucleotide sequence ID" value="NZ_BMAY01000003.1"/>
</dbReference>
<evidence type="ECO:0000256" key="4">
    <source>
        <dbReference type="ARBA" id="ARBA00022576"/>
    </source>
</evidence>
<comment type="subunit">
    <text evidence="3">Homodimer.</text>
</comment>
<keyword evidence="9" id="KW-1185">Reference proteome</keyword>
<dbReference type="Gene3D" id="3.40.640.10">
    <property type="entry name" value="Type I PLP-dependent aspartate aminotransferase-like (Major domain)"/>
    <property type="match status" value="1"/>
</dbReference>
<keyword evidence="4 8" id="KW-0032">Aminotransferase</keyword>
<keyword evidence="5" id="KW-0808">Transferase</keyword>
<evidence type="ECO:0000256" key="6">
    <source>
        <dbReference type="ARBA" id="ARBA00022898"/>
    </source>
</evidence>
<dbReference type="FunFam" id="3.40.640.10:FF:000053">
    <property type="entry name" value="Aminotransferase, class I"/>
    <property type="match status" value="1"/>
</dbReference>
<name>A0A916VHJ2_9LACO</name>
<comment type="similarity">
    <text evidence="2">Belongs to the class-I pyridoxal-phosphate-dependent aminotransferase family.</text>
</comment>
<comment type="cofactor">
    <cofactor evidence="1">
        <name>pyridoxal 5'-phosphate</name>
        <dbReference type="ChEBI" id="CHEBI:597326"/>
    </cofactor>
</comment>
<organism evidence="8 9">
    <name type="scientific">Lactobacillus corticis</name>
    <dbReference type="NCBI Taxonomy" id="2201249"/>
    <lineage>
        <taxon>Bacteria</taxon>
        <taxon>Bacillati</taxon>
        <taxon>Bacillota</taxon>
        <taxon>Bacilli</taxon>
        <taxon>Lactobacillales</taxon>
        <taxon>Lactobacillaceae</taxon>
        <taxon>Lactobacillus</taxon>
    </lineage>
</organism>
<dbReference type="InterPro" id="IPR004839">
    <property type="entry name" value="Aminotransferase_I/II_large"/>
</dbReference>
<accession>A0A916VHJ2</accession>
<comment type="caution">
    <text evidence="8">The sequence shown here is derived from an EMBL/GenBank/DDBJ whole genome shotgun (WGS) entry which is preliminary data.</text>
</comment>
<evidence type="ECO:0000313" key="8">
    <source>
        <dbReference type="EMBL" id="GFZ26687.1"/>
    </source>
</evidence>
<dbReference type="GO" id="GO:1901605">
    <property type="term" value="P:alpha-amino acid metabolic process"/>
    <property type="evidence" value="ECO:0007669"/>
    <property type="project" value="TreeGrafter"/>
</dbReference>
<evidence type="ECO:0000256" key="2">
    <source>
        <dbReference type="ARBA" id="ARBA00007441"/>
    </source>
</evidence>
<evidence type="ECO:0000313" key="9">
    <source>
        <dbReference type="Proteomes" id="UP000677218"/>
    </source>
</evidence>
<dbReference type="InterPro" id="IPR015421">
    <property type="entry name" value="PyrdxlP-dep_Trfase_major"/>
</dbReference>
<sequence length="389" mass="43065">MQKTTEKKDTDLNDIMTMADNPEVIAFSGGLPDPALFPEKALAQAYQKAISQDRGVFQYHSAQGNLQLRQQLANRCQKDGQINAQAENVLITQGGQQAITLIAEMVLSKGCGIAVESPTYLGALNVFDQYQPNYYQIPLDENGMEIDKLAEQLELHPEIKLIYTVPDFQNPTGTSMSLTRRKQLADLAAKYQVYVLEDSPYRDLTYTGSQLPTIKSFDQTGHVIFISSFSKILSPALRTGWVIAASDVIGKLTELKAASDLCSPEITQRSICCYLTDNSLDQHIAQLCQNYQKKQKVMLGAIKDYFPSWAKATSPKGGFFIWVELPEKLDAGKLLIESVLPKYQVCYVPASAVYAGASKKNGFRLSYVGNSPDKIVEGIKRLGTCLKHV</sequence>
<evidence type="ECO:0000256" key="1">
    <source>
        <dbReference type="ARBA" id="ARBA00001933"/>
    </source>
</evidence>
<proteinExistence type="inferred from homology"/>
<dbReference type="AlphaFoldDB" id="A0A916VHJ2"/>
<dbReference type="Gene3D" id="3.90.1150.10">
    <property type="entry name" value="Aspartate Aminotransferase, domain 1"/>
    <property type="match status" value="1"/>
</dbReference>
<dbReference type="Pfam" id="PF00155">
    <property type="entry name" value="Aminotran_1_2"/>
    <property type="match status" value="1"/>
</dbReference>
<feature type="domain" description="Aminotransferase class I/classII large" evidence="7">
    <location>
        <begin position="40"/>
        <end position="381"/>
    </location>
</feature>
<protein>
    <submittedName>
        <fullName evidence="8">Aminotransferase</fullName>
    </submittedName>
</protein>
<dbReference type="Proteomes" id="UP000677218">
    <property type="component" value="Unassembled WGS sequence"/>
</dbReference>
<dbReference type="InterPro" id="IPR050859">
    <property type="entry name" value="Class-I_PLP-dep_aminotransf"/>
</dbReference>
<evidence type="ECO:0000259" key="7">
    <source>
        <dbReference type="Pfam" id="PF00155"/>
    </source>
</evidence>
<dbReference type="GO" id="GO:0030170">
    <property type="term" value="F:pyridoxal phosphate binding"/>
    <property type="evidence" value="ECO:0007669"/>
    <property type="project" value="InterPro"/>
</dbReference>
<dbReference type="InterPro" id="IPR015424">
    <property type="entry name" value="PyrdxlP-dep_Trfase"/>
</dbReference>
<dbReference type="InterPro" id="IPR015422">
    <property type="entry name" value="PyrdxlP-dep_Trfase_small"/>
</dbReference>
<dbReference type="CDD" id="cd00609">
    <property type="entry name" value="AAT_like"/>
    <property type="match status" value="1"/>
</dbReference>
<gene>
    <name evidence="8" type="ORF">LCB40_05670</name>
</gene>
<dbReference type="SUPFAM" id="SSF53383">
    <property type="entry name" value="PLP-dependent transferases"/>
    <property type="match status" value="1"/>
</dbReference>
<dbReference type="PANTHER" id="PTHR42790:SF19">
    <property type="entry name" value="KYNURENINE_ALPHA-AMINOADIPATE AMINOTRANSFERASE, MITOCHONDRIAL"/>
    <property type="match status" value="1"/>
</dbReference>
<dbReference type="PANTHER" id="PTHR42790">
    <property type="entry name" value="AMINOTRANSFERASE"/>
    <property type="match status" value="1"/>
</dbReference>
<evidence type="ECO:0000256" key="5">
    <source>
        <dbReference type="ARBA" id="ARBA00022679"/>
    </source>
</evidence>
<keyword evidence="6" id="KW-0663">Pyridoxal phosphate</keyword>
<dbReference type="GO" id="GO:0008483">
    <property type="term" value="F:transaminase activity"/>
    <property type="evidence" value="ECO:0007669"/>
    <property type="project" value="UniProtKB-KW"/>
</dbReference>